<dbReference type="AlphaFoldDB" id="A0A1H3HEW2"/>
<reference evidence="2" key="1">
    <citation type="submission" date="2016-10" db="EMBL/GenBank/DDBJ databases">
        <authorList>
            <person name="Varghese N."/>
            <person name="Submissions S."/>
        </authorList>
    </citation>
    <scope>NUCLEOTIDE SEQUENCE [LARGE SCALE GENOMIC DNA]</scope>
    <source>
        <strain evidence="2">VPI 5359</strain>
    </source>
</reference>
<name>A0A1H3HEW2_EUBBA</name>
<sequence>MKIFAPNESYAGISAGVCFSQGVGETENPIALEWFQRHGYVLEKDLKKAKAKEKPAAS</sequence>
<dbReference type="RefSeq" id="WP_176770899.1">
    <property type="nucleotide sequence ID" value="NZ_FNOU01000017.1"/>
</dbReference>
<dbReference type="STRING" id="1528.SAMN04488579_11747"/>
<evidence type="ECO:0000313" key="2">
    <source>
        <dbReference type="Proteomes" id="UP000199652"/>
    </source>
</evidence>
<gene>
    <name evidence="1" type="ORF">SAMN04488579_11747</name>
</gene>
<protein>
    <submittedName>
        <fullName evidence="1">Uncharacterized protein</fullName>
    </submittedName>
</protein>
<keyword evidence="2" id="KW-1185">Reference proteome</keyword>
<proteinExistence type="predicted"/>
<organism evidence="1 2">
    <name type="scientific">Eubacterium barkeri</name>
    <name type="common">Clostridium barkeri</name>
    <dbReference type="NCBI Taxonomy" id="1528"/>
    <lineage>
        <taxon>Bacteria</taxon>
        <taxon>Bacillati</taxon>
        <taxon>Bacillota</taxon>
        <taxon>Clostridia</taxon>
        <taxon>Eubacteriales</taxon>
        <taxon>Eubacteriaceae</taxon>
        <taxon>Eubacterium</taxon>
    </lineage>
</organism>
<dbReference type="Proteomes" id="UP000199652">
    <property type="component" value="Unassembled WGS sequence"/>
</dbReference>
<dbReference type="EMBL" id="FNOU01000017">
    <property type="protein sequence ID" value="SDY13314.1"/>
    <property type="molecule type" value="Genomic_DNA"/>
</dbReference>
<evidence type="ECO:0000313" key="1">
    <source>
        <dbReference type="EMBL" id="SDY13314.1"/>
    </source>
</evidence>
<accession>A0A1H3HEW2</accession>